<accession>A0A2N9HUH3</accession>
<dbReference type="AlphaFoldDB" id="A0A2N9HUH3"/>
<protein>
    <submittedName>
        <fullName evidence="1">Uncharacterized protein</fullName>
    </submittedName>
</protein>
<name>A0A2N9HUH3_FAGSY</name>
<sequence>MSASRRAGVTECGVPCVSGSQRLRHCVRRAQRVGRGGGSAAPPSVRIYWLIVVDRWFQGDLGDFSRL</sequence>
<reference evidence="1" key="1">
    <citation type="submission" date="2018-02" db="EMBL/GenBank/DDBJ databases">
        <authorList>
            <person name="Cohen D.B."/>
            <person name="Kent A.D."/>
        </authorList>
    </citation>
    <scope>NUCLEOTIDE SEQUENCE</scope>
</reference>
<evidence type="ECO:0000313" key="1">
    <source>
        <dbReference type="EMBL" id="SPD17666.1"/>
    </source>
</evidence>
<organism evidence="1">
    <name type="scientific">Fagus sylvatica</name>
    <name type="common">Beechnut</name>
    <dbReference type="NCBI Taxonomy" id="28930"/>
    <lineage>
        <taxon>Eukaryota</taxon>
        <taxon>Viridiplantae</taxon>
        <taxon>Streptophyta</taxon>
        <taxon>Embryophyta</taxon>
        <taxon>Tracheophyta</taxon>
        <taxon>Spermatophyta</taxon>
        <taxon>Magnoliopsida</taxon>
        <taxon>eudicotyledons</taxon>
        <taxon>Gunneridae</taxon>
        <taxon>Pentapetalae</taxon>
        <taxon>rosids</taxon>
        <taxon>fabids</taxon>
        <taxon>Fagales</taxon>
        <taxon>Fagaceae</taxon>
        <taxon>Fagus</taxon>
    </lineage>
</organism>
<proteinExistence type="predicted"/>
<gene>
    <name evidence="1" type="ORF">FSB_LOCUS45548</name>
</gene>
<dbReference type="EMBL" id="OIVN01004479">
    <property type="protein sequence ID" value="SPD17666.1"/>
    <property type="molecule type" value="Genomic_DNA"/>
</dbReference>